<dbReference type="Proteomes" id="UP000789901">
    <property type="component" value="Unassembled WGS sequence"/>
</dbReference>
<evidence type="ECO:0000313" key="2">
    <source>
        <dbReference type="Proteomes" id="UP000789901"/>
    </source>
</evidence>
<dbReference type="EMBL" id="CAJVQB010159681">
    <property type="protein sequence ID" value="CAG8856407.1"/>
    <property type="molecule type" value="Genomic_DNA"/>
</dbReference>
<organism evidence="1 2">
    <name type="scientific">Gigaspora margarita</name>
    <dbReference type="NCBI Taxonomy" id="4874"/>
    <lineage>
        <taxon>Eukaryota</taxon>
        <taxon>Fungi</taxon>
        <taxon>Fungi incertae sedis</taxon>
        <taxon>Mucoromycota</taxon>
        <taxon>Glomeromycotina</taxon>
        <taxon>Glomeromycetes</taxon>
        <taxon>Diversisporales</taxon>
        <taxon>Gigasporaceae</taxon>
        <taxon>Gigaspora</taxon>
    </lineage>
</organism>
<feature type="non-terminal residue" evidence="1">
    <location>
        <position position="101"/>
    </location>
</feature>
<reference evidence="1 2" key="1">
    <citation type="submission" date="2021-06" db="EMBL/GenBank/DDBJ databases">
        <authorList>
            <person name="Kallberg Y."/>
            <person name="Tangrot J."/>
            <person name="Rosling A."/>
        </authorList>
    </citation>
    <scope>NUCLEOTIDE SEQUENCE [LARGE SCALE GENOMIC DNA]</scope>
    <source>
        <strain evidence="1 2">120-4 pot B 10/14</strain>
    </source>
</reference>
<comment type="caution">
    <text evidence="1">The sequence shown here is derived from an EMBL/GenBank/DDBJ whole genome shotgun (WGS) entry which is preliminary data.</text>
</comment>
<name>A0ABN7XMZ2_GIGMA</name>
<sequence>PNNSESKSEYFKFTATNFALVNNQQNQPIALPIGFVQPEFHGGDKDHEDFIDREFDNKNWELQNVFDNSGIEATIVHIRGANAAAITGAVASFPNVPLGLS</sequence>
<gene>
    <name evidence="1" type="ORF">GMARGA_LOCUS45228</name>
</gene>
<proteinExistence type="predicted"/>
<protein>
    <submittedName>
        <fullName evidence="1">26077_t:CDS:1</fullName>
    </submittedName>
</protein>
<feature type="non-terminal residue" evidence="1">
    <location>
        <position position="1"/>
    </location>
</feature>
<evidence type="ECO:0000313" key="1">
    <source>
        <dbReference type="EMBL" id="CAG8856407.1"/>
    </source>
</evidence>
<keyword evidence="2" id="KW-1185">Reference proteome</keyword>
<accession>A0ABN7XMZ2</accession>